<evidence type="ECO:0000313" key="2">
    <source>
        <dbReference type="Proteomes" id="UP000620075"/>
    </source>
</evidence>
<proteinExistence type="predicted"/>
<dbReference type="Gene3D" id="3.30.565.10">
    <property type="entry name" value="Histidine kinase-like ATPase, C-terminal domain"/>
    <property type="match status" value="1"/>
</dbReference>
<dbReference type="InterPro" id="IPR036890">
    <property type="entry name" value="HATPase_C_sf"/>
</dbReference>
<name>A0A934K838_9BACT</name>
<dbReference type="RefSeq" id="WP_338176603.1">
    <property type="nucleotide sequence ID" value="NZ_JAEKNQ010000016.1"/>
</dbReference>
<evidence type="ECO:0008006" key="3">
    <source>
        <dbReference type="Google" id="ProtNLM"/>
    </source>
</evidence>
<sequence>MGLAAALEAQARKATVAVDVVTDGAGRYPQEVEAAVYFCVLEALQNVQKYADATRAIVRLSEPQHRDVRSRG</sequence>
<protein>
    <recommendedName>
        <fullName evidence="3">Signal transduction histidine kinase subgroup 3 dimerisation and phosphoacceptor domain-containing protein</fullName>
    </recommendedName>
</protein>
<dbReference type="AlphaFoldDB" id="A0A934K838"/>
<comment type="caution">
    <text evidence="1">The sequence shown here is derived from an EMBL/GenBank/DDBJ whole genome shotgun (WGS) entry which is preliminary data.</text>
</comment>
<organism evidence="1 2">
    <name type="scientific">Candidatus Dormiibacter inghamiae</name>
    <dbReference type="NCBI Taxonomy" id="3127013"/>
    <lineage>
        <taxon>Bacteria</taxon>
        <taxon>Bacillati</taxon>
        <taxon>Candidatus Dormiibacterota</taxon>
        <taxon>Candidatus Dormibacteria</taxon>
        <taxon>Candidatus Dormibacterales</taxon>
        <taxon>Candidatus Dormibacteraceae</taxon>
        <taxon>Candidatus Dormiibacter</taxon>
    </lineage>
</organism>
<reference evidence="1 2" key="1">
    <citation type="submission" date="2020-10" db="EMBL/GenBank/DDBJ databases">
        <title>Ca. Dormibacterota MAGs.</title>
        <authorList>
            <person name="Montgomery K."/>
        </authorList>
    </citation>
    <scope>NUCLEOTIDE SEQUENCE [LARGE SCALE GENOMIC DNA]</scope>
    <source>
        <strain evidence="1">SC8811_S16_3</strain>
    </source>
</reference>
<gene>
    <name evidence="1" type="ORF">JF888_03265</name>
</gene>
<dbReference type="EMBL" id="JAEKNQ010000016">
    <property type="protein sequence ID" value="MBJ7602202.1"/>
    <property type="molecule type" value="Genomic_DNA"/>
</dbReference>
<dbReference type="Proteomes" id="UP000620075">
    <property type="component" value="Unassembled WGS sequence"/>
</dbReference>
<evidence type="ECO:0000313" key="1">
    <source>
        <dbReference type="EMBL" id="MBJ7602202.1"/>
    </source>
</evidence>
<accession>A0A934K838</accession>